<dbReference type="PANTHER" id="PTHR23011:SF28">
    <property type="entry name" value="CYCLIC NUCLEOTIDE-BINDING DOMAIN CONTAINING PROTEIN"/>
    <property type="match status" value="1"/>
</dbReference>
<feature type="domain" description="Cyclic nucleotide-binding" evidence="2">
    <location>
        <begin position="357"/>
        <end position="473"/>
    </location>
</feature>
<accession>A0ABQ9DXG9</accession>
<name>A0ABQ9DXG9_TEGGR</name>
<feature type="non-terminal residue" evidence="3">
    <location>
        <position position="1"/>
    </location>
</feature>
<comment type="caution">
    <text evidence="3">The sequence shown here is derived from an EMBL/GenBank/DDBJ whole genome shotgun (WGS) entry which is preliminary data.</text>
</comment>
<evidence type="ECO:0000256" key="1">
    <source>
        <dbReference type="SAM" id="MobiDB-lite"/>
    </source>
</evidence>
<dbReference type="PROSITE" id="PS00889">
    <property type="entry name" value="CNMP_BINDING_2"/>
    <property type="match status" value="1"/>
</dbReference>
<feature type="compositionally biased region" description="Basic residues" evidence="1">
    <location>
        <begin position="1"/>
        <end position="10"/>
    </location>
</feature>
<dbReference type="InterPro" id="IPR018490">
    <property type="entry name" value="cNMP-bd_dom_sf"/>
</dbReference>
<dbReference type="InterPro" id="IPR000595">
    <property type="entry name" value="cNMP-bd_dom"/>
</dbReference>
<dbReference type="Gene3D" id="2.60.120.10">
    <property type="entry name" value="Jelly Rolls"/>
    <property type="match status" value="1"/>
</dbReference>
<dbReference type="PROSITE" id="PS50042">
    <property type="entry name" value="CNMP_BINDING_3"/>
    <property type="match status" value="1"/>
</dbReference>
<feature type="region of interest" description="Disordered" evidence="1">
    <location>
        <begin position="1"/>
        <end position="31"/>
    </location>
</feature>
<evidence type="ECO:0000259" key="2">
    <source>
        <dbReference type="PROSITE" id="PS50042"/>
    </source>
</evidence>
<keyword evidence="4" id="KW-1185">Reference proteome</keyword>
<dbReference type="InterPro" id="IPR014710">
    <property type="entry name" value="RmlC-like_jellyroll"/>
</dbReference>
<dbReference type="InterPro" id="IPR018488">
    <property type="entry name" value="cNMP-bd_CS"/>
</dbReference>
<dbReference type="Pfam" id="PF00027">
    <property type="entry name" value="cNMP_binding"/>
    <property type="match status" value="1"/>
</dbReference>
<dbReference type="EMBL" id="JARBDR010000923">
    <property type="protein sequence ID" value="KAJ8297712.1"/>
    <property type="molecule type" value="Genomic_DNA"/>
</dbReference>
<protein>
    <recommendedName>
        <fullName evidence="2">Cyclic nucleotide-binding domain-containing protein</fullName>
    </recommendedName>
</protein>
<dbReference type="SUPFAM" id="SSF51206">
    <property type="entry name" value="cAMP-binding domain-like"/>
    <property type="match status" value="2"/>
</dbReference>
<proteinExistence type="predicted"/>
<dbReference type="Proteomes" id="UP001217089">
    <property type="component" value="Unassembled WGS sequence"/>
</dbReference>
<dbReference type="CDD" id="cd00038">
    <property type="entry name" value="CAP_ED"/>
    <property type="match status" value="1"/>
</dbReference>
<dbReference type="SMART" id="SM00100">
    <property type="entry name" value="cNMP"/>
    <property type="match status" value="1"/>
</dbReference>
<sequence>VVSPSRKVKLQRAESSKSRHSSASSVRSAKRLNRLRSNLADRKNSYVSEHRPSISRSITLPYVFDDYDLKKIHEEAKLKRHFRETLSELRCQTTPAVSEKAKDRTTFLKRLDDLSLISKDTNNYIYEVLPDVTDDEKFHAFRAARKKSIEHSGLWQMASASVYEYKARKSHDMGDMCMAMYSKKVAIDKMRRKISRQLELPGERFRRISVLRQNVNHIETRFRQLARTQSNTRITQKEDSQEVVLTYQPPRFKRNGEAVAFFRKCGRIILIVLKWIDMIMNHENNSLERELKSFIDIANEVEETNTPQSMGELSFDKAIYKANKEISLTQEHRTILTTRWNFRTPEMVKQVLHGLQALRSLSEYPLRTQEKLCKVAWYQKIGPKKAIVRQGHHAESFYFILSGTAYVKKLMQDPKTGETRVNTIARLTKGQSFGEIGLLFNTLRTATVESATPMEVLVIGKEDFNRIFMKAEDPEVEPEHVTFLREIPLMVHWPVDILREEPGSCLLHYFKRGSLITDDNKKSEWLYFVRTGTCDVLKKLRNVKPRSPNHIPKRTDPLYDIILPQLASRINTGHQNKRPKTGNEY</sequence>
<gene>
    <name evidence="3" type="ORF">KUTeg_024243</name>
</gene>
<organism evidence="3 4">
    <name type="scientific">Tegillarca granosa</name>
    <name type="common">Malaysian cockle</name>
    <name type="synonym">Anadara granosa</name>
    <dbReference type="NCBI Taxonomy" id="220873"/>
    <lineage>
        <taxon>Eukaryota</taxon>
        <taxon>Metazoa</taxon>
        <taxon>Spiralia</taxon>
        <taxon>Lophotrochozoa</taxon>
        <taxon>Mollusca</taxon>
        <taxon>Bivalvia</taxon>
        <taxon>Autobranchia</taxon>
        <taxon>Pteriomorphia</taxon>
        <taxon>Arcoida</taxon>
        <taxon>Arcoidea</taxon>
        <taxon>Arcidae</taxon>
        <taxon>Tegillarca</taxon>
    </lineage>
</organism>
<reference evidence="3 4" key="1">
    <citation type="submission" date="2022-12" db="EMBL/GenBank/DDBJ databases">
        <title>Chromosome-level genome of Tegillarca granosa.</title>
        <authorList>
            <person name="Kim J."/>
        </authorList>
    </citation>
    <scope>NUCLEOTIDE SEQUENCE [LARGE SCALE GENOMIC DNA]</scope>
    <source>
        <strain evidence="3">Teg-2019</strain>
        <tissue evidence="3">Adductor muscle</tissue>
    </source>
</reference>
<evidence type="ECO:0000313" key="3">
    <source>
        <dbReference type="EMBL" id="KAJ8297712.1"/>
    </source>
</evidence>
<dbReference type="PANTHER" id="PTHR23011">
    <property type="entry name" value="CYCLIC NUCLEOTIDE-BINDING DOMAIN CONTAINING PROTEIN"/>
    <property type="match status" value="1"/>
</dbReference>
<evidence type="ECO:0000313" key="4">
    <source>
        <dbReference type="Proteomes" id="UP001217089"/>
    </source>
</evidence>